<evidence type="ECO:0000256" key="3">
    <source>
        <dbReference type="ARBA" id="ARBA00023242"/>
    </source>
</evidence>
<evidence type="ECO:0000259" key="7">
    <source>
        <dbReference type="PROSITE" id="PS50961"/>
    </source>
</evidence>
<comment type="subcellular location">
    <subcellularLocation>
        <location evidence="1">Nucleus</location>
    </subcellularLocation>
</comment>
<organism evidence="8 9">
    <name type="scientific">Meyerozyma guilliermondii (strain ATCC 6260 / CBS 566 / DSM 6381 / JCM 1539 / NBRC 10279 / NRRL Y-324)</name>
    <name type="common">Yeast</name>
    <name type="synonym">Candida guilliermondii</name>
    <dbReference type="NCBI Taxonomy" id="294746"/>
    <lineage>
        <taxon>Eukaryota</taxon>
        <taxon>Fungi</taxon>
        <taxon>Dikarya</taxon>
        <taxon>Ascomycota</taxon>
        <taxon>Saccharomycotina</taxon>
        <taxon>Pichiomycetes</taxon>
        <taxon>Debaryomycetaceae</taxon>
        <taxon>Meyerozyma</taxon>
    </lineage>
</organism>
<evidence type="ECO:0008006" key="10">
    <source>
        <dbReference type="Google" id="ProtNLM"/>
    </source>
</evidence>
<dbReference type="EMBL" id="CH408157">
    <property type="protein sequence ID" value="EDK39003.1"/>
    <property type="molecule type" value="Genomic_DNA"/>
</dbReference>
<evidence type="ECO:0000256" key="2">
    <source>
        <dbReference type="ARBA" id="ARBA00022884"/>
    </source>
</evidence>
<dbReference type="PRINTS" id="PR00302">
    <property type="entry name" value="LUPUSLA"/>
</dbReference>
<evidence type="ECO:0000313" key="9">
    <source>
        <dbReference type="Proteomes" id="UP000001997"/>
    </source>
</evidence>
<evidence type="ECO:0000256" key="4">
    <source>
        <dbReference type="PROSITE-ProRule" id="PRU00332"/>
    </source>
</evidence>
<dbReference type="KEGG" id="pgu:PGUG_03101"/>
<dbReference type="PROSITE" id="PS50961">
    <property type="entry name" value="HTH_LA"/>
    <property type="match status" value="1"/>
</dbReference>
<dbReference type="OMA" id="WRIYEAN"/>
<dbReference type="SUPFAM" id="SSF46785">
    <property type="entry name" value="Winged helix' DNA-binding domain"/>
    <property type="match status" value="1"/>
</dbReference>
<dbReference type="FunCoup" id="A5DIK0">
    <property type="interactions" value="712"/>
</dbReference>
<gene>
    <name evidence="8" type="ORF">PGUG_03101</name>
</gene>
<dbReference type="AlphaFoldDB" id="A5DIK0"/>
<keyword evidence="2 4" id="KW-0694">RNA-binding</keyword>
<dbReference type="Pfam" id="PF05383">
    <property type="entry name" value="La"/>
    <property type="match status" value="1"/>
</dbReference>
<dbReference type="eggNOG" id="KOG0118">
    <property type="taxonomic scope" value="Eukaryota"/>
</dbReference>
<dbReference type="InterPro" id="IPR002344">
    <property type="entry name" value="Lupus_La"/>
</dbReference>
<dbReference type="CDD" id="cd12291">
    <property type="entry name" value="RRM1_La"/>
    <property type="match status" value="1"/>
</dbReference>
<dbReference type="PANTHER" id="PTHR22792:SF140">
    <property type="entry name" value="ACHILLES, ISOFORM A"/>
    <property type="match status" value="1"/>
</dbReference>
<dbReference type="InterPro" id="IPR006630">
    <property type="entry name" value="La_HTH"/>
</dbReference>
<dbReference type="VEuPathDB" id="FungiDB:PGUG_03101"/>
<dbReference type="GO" id="GO:0006396">
    <property type="term" value="P:RNA processing"/>
    <property type="evidence" value="ECO:0007669"/>
    <property type="project" value="InterPro"/>
</dbReference>
<feature type="compositionally biased region" description="Basic and acidic residues" evidence="5">
    <location>
        <begin position="262"/>
        <end position="292"/>
    </location>
</feature>
<dbReference type="GO" id="GO:0003729">
    <property type="term" value="F:mRNA binding"/>
    <property type="evidence" value="ECO:0007669"/>
    <property type="project" value="TreeGrafter"/>
</dbReference>
<evidence type="ECO:0000259" key="6">
    <source>
        <dbReference type="PROSITE" id="PS50102"/>
    </source>
</evidence>
<evidence type="ECO:0000256" key="5">
    <source>
        <dbReference type="SAM" id="MobiDB-lite"/>
    </source>
</evidence>
<feature type="region of interest" description="Disordered" evidence="5">
    <location>
        <begin position="223"/>
        <end position="292"/>
    </location>
</feature>
<dbReference type="PANTHER" id="PTHR22792">
    <property type="entry name" value="LUPUS LA PROTEIN-RELATED"/>
    <property type="match status" value="1"/>
</dbReference>
<dbReference type="InterPro" id="IPR035979">
    <property type="entry name" value="RBD_domain_sf"/>
</dbReference>
<dbReference type="InterPro" id="IPR036388">
    <property type="entry name" value="WH-like_DNA-bd_sf"/>
</dbReference>
<feature type="domain" description="HTH La-type RNA-binding" evidence="7">
    <location>
        <begin position="10"/>
        <end position="100"/>
    </location>
</feature>
<reference evidence="8 9" key="1">
    <citation type="journal article" date="2009" name="Nature">
        <title>Evolution of pathogenicity and sexual reproduction in eight Candida genomes.</title>
        <authorList>
            <person name="Butler G."/>
            <person name="Rasmussen M.D."/>
            <person name="Lin M.F."/>
            <person name="Santos M.A."/>
            <person name="Sakthikumar S."/>
            <person name="Munro C.A."/>
            <person name="Rheinbay E."/>
            <person name="Grabherr M."/>
            <person name="Forche A."/>
            <person name="Reedy J.L."/>
            <person name="Agrafioti I."/>
            <person name="Arnaud M.B."/>
            <person name="Bates S."/>
            <person name="Brown A.J."/>
            <person name="Brunke S."/>
            <person name="Costanzo M.C."/>
            <person name="Fitzpatrick D.A."/>
            <person name="de Groot P.W."/>
            <person name="Harris D."/>
            <person name="Hoyer L.L."/>
            <person name="Hube B."/>
            <person name="Klis F.M."/>
            <person name="Kodira C."/>
            <person name="Lennard N."/>
            <person name="Logue M.E."/>
            <person name="Martin R."/>
            <person name="Neiman A.M."/>
            <person name="Nikolaou E."/>
            <person name="Quail M.A."/>
            <person name="Quinn J."/>
            <person name="Santos M.C."/>
            <person name="Schmitzberger F.F."/>
            <person name="Sherlock G."/>
            <person name="Shah P."/>
            <person name="Silverstein K.A."/>
            <person name="Skrzypek M.S."/>
            <person name="Soll D."/>
            <person name="Staggs R."/>
            <person name="Stansfield I."/>
            <person name="Stumpf M.P."/>
            <person name="Sudbery P.E."/>
            <person name="Srikantha T."/>
            <person name="Zeng Q."/>
            <person name="Berman J."/>
            <person name="Berriman M."/>
            <person name="Heitman J."/>
            <person name="Gow N.A."/>
            <person name="Lorenz M.C."/>
            <person name="Birren B.W."/>
            <person name="Kellis M."/>
            <person name="Cuomo C.A."/>
        </authorList>
    </citation>
    <scope>NUCLEOTIDE SEQUENCE [LARGE SCALE GENOMIC DNA]</scope>
    <source>
        <strain evidence="9">ATCC 6260 / CBS 566 / DSM 6381 / JCM 1539 / NBRC 10279 / NRRL Y-324</strain>
    </source>
</reference>
<feature type="compositionally biased region" description="Acidic residues" evidence="5">
    <location>
        <begin position="250"/>
        <end position="261"/>
    </location>
</feature>
<dbReference type="GO" id="GO:0005634">
    <property type="term" value="C:nucleus"/>
    <property type="evidence" value="ECO:0007669"/>
    <property type="project" value="UniProtKB-SubCell"/>
</dbReference>
<dbReference type="HOGENOM" id="CLU_043291_0_1_1"/>
<dbReference type="Gene3D" id="3.30.70.330">
    <property type="match status" value="1"/>
</dbReference>
<dbReference type="InterPro" id="IPR000504">
    <property type="entry name" value="RRM_dom"/>
</dbReference>
<dbReference type="GO" id="GO:1990904">
    <property type="term" value="C:ribonucleoprotein complex"/>
    <property type="evidence" value="ECO:0007669"/>
    <property type="project" value="InterPro"/>
</dbReference>
<accession>A5DIK0</accession>
<evidence type="ECO:0000313" key="8">
    <source>
        <dbReference type="EMBL" id="EDK39003.1"/>
    </source>
</evidence>
<dbReference type="SMART" id="SM00715">
    <property type="entry name" value="LA"/>
    <property type="match status" value="1"/>
</dbReference>
<dbReference type="GeneID" id="5127149"/>
<dbReference type="InterPro" id="IPR045180">
    <property type="entry name" value="La_dom_prot"/>
</dbReference>
<dbReference type="Gene3D" id="1.10.10.10">
    <property type="entry name" value="Winged helix-like DNA-binding domain superfamily/Winged helix DNA-binding domain"/>
    <property type="match status" value="1"/>
</dbReference>
<dbReference type="Proteomes" id="UP000001997">
    <property type="component" value="Unassembled WGS sequence"/>
</dbReference>
<dbReference type="Pfam" id="PF00076">
    <property type="entry name" value="RRM_1"/>
    <property type="match status" value="1"/>
</dbReference>
<dbReference type="InterPro" id="IPR036390">
    <property type="entry name" value="WH_DNA-bd_sf"/>
</dbReference>
<keyword evidence="3" id="KW-0539">Nucleus</keyword>
<feature type="domain" description="RRM" evidence="6">
    <location>
        <begin position="108"/>
        <end position="196"/>
    </location>
</feature>
<evidence type="ECO:0000256" key="1">
    <source>
        <dbReference type="ARBA" id="ARBA00004123"/>
    </source>
</evidence>
<dbReference type="OrthoDB" id="439993at2759"/>
<keyword evidence="9" id="KW-1185">Reference proteome</keyword>
<dbReference type="InParanoid" id="A5DIK0"/>
<dbReference type="SUPFAM" id="SSF54928">
    <property type="entry name" value="RNA-binding domain, RBD"/>
    <property type="match status" value="1"/>
</dbReference>
<dbReference type="InterPro" id="IPR012677">
    <property type="entry name" value="Nucleotide-bd_a/b_plait_sf"/>
</dbReference>
<dbReference type="RefSeq" id="XP_001485372.1">
    <property type="nucleotide sequence ID" value="XM_001485322.1"/>
</dbReference>
<name>A5DIK0_PICGU</name>
<sequence>MSSVSMSDSVYKGSDFDEKVRKQVEFYFSDSNLQTDKFLWRIYEANDGWVELKTILTFGRMRQYRPEDKVIEALKASDKLVLSSNNDMIRRKDPLKDFNELKNTRRRNSVHIEGFPKDATQEDLEEWFSTKIVPKLPVEKALCSIRRHRTKAGREFLGIADVEFKTQEDAEYFLNELNVSYPDGILDGDNVEGKDVLKKMSLLTYKELKEGGKRFGVNEVTKRRSSFNDSRGKKKFKGRKDKTEGVAEEVKEDESTETTETTDEKEPKEKEEKEEESDKPAKSESAEGTKEN</sequence>
<proteinExistence type="predicted"/>
<dbReference type="PROSITE" id="PS50102">
    <property type="entry name" value="RRM"/>
    <property type="match status" value="1"/>
</dbReference>
<dbReference type="STRING" id="294746.A5DIK0"/>
<protein>
    <recommendedName>
        <fullName evidence="10">HTH La-type RNA-binding domain-containing protein</fullName>
    </recommendedName>
</protein>